<dbReference type="GO" id="GO:0043758">
    <property type="term" value="F:acetate-CoA ligase (ADP-forming) activity"/>
    <property type="evidence" value="ECO:0007669"/>
    <property type="project" value="InterPro"/>
</dbReference>
<reference evidence="3" key="1">
    <citation type="submission" date="2016-10" db="EMBL/GenBank/DDBJ databases">
        <authorList>
            <person name="Varghese N."/>
            <person name="Submissions S."/>
        </authorList>
    </citation>
    <scope>NUCLEOTIDE SEQUENCE [LARGE SCALE GENOMIC DNA]</scope>
    <source>
        <strain evidence="3">DSM 44498</strain>
    </source>
</reference>
<dbReference type="SMART" id="SM00881">
    <property type="entry name" value="CoA_binding"/>
    <property type="match status" value="1"/>
</dbReference>
<dbReference type="InterPro" id="IPR036291">
    <property type="entry name" value="NAD(P)-bd_dom_sf"/>
</dbReference>
<evidence type="ECO:0000259" key="1">
    <source>
        <dbReference type="SMART" id="SM00881"/>
    </source>
</evidence>
<protein>
    <submittedName>
        <fullName evidence="2">Acyl-CoA synthetase (NDP forming)</fullName>
    </submittedName>
</protein>
<evidence type="ECO:0000313" key="3">
    <source>
        <dbReference type="Proteomes" id="UP000183561"/>
    </source>
</evidence>
<dbReference type="Gene3D" id="3.40.50.261">
    <property type="entry name" value="Succinyl-CoA synthetase domains"/>
    <property type="match status" value="2"/>
</dbReference>
<dbReference type="Pfam" id="PF13380">
    <property type="entry name" value="CoA_binding_2"/>
    <property type="match status" value="1"/>
</dbReference>
<accession>A0A1H5F1T5</accession>
<dbReference type="OrthoDB" id="190266at2"/>
<dbReference type="PANTHER" id="PTHR42793">
    <property type="entry name" value="COA BINDING DOMAIN CONTAINING PROTEIN"/>
    <property type="match status" value="1"/>
</dbReference>
<dbReference type="SUPFAM" id="SSF52210">
    <property type="entry name" value="Succinyl-CoA synthetase domains"/>
    <property type="match status" value="2"/>
</dbReference>
<gene>
    <name evidence="2" type="ORF">SAMN04490239_9463</name>
</gene>
<dbReference type="InterPro" id="IPR043938">
    <property type="entry name" value="Ligase_CoA_dom"/>
</dbReference>
<dbReference type="InterPro" id="IPR032875">
    <property type="entry name" value="Succ_CoA_lig_flav_dom"/>
</dbReference>
<dbReference type="AlphaFoldDB" id="A0A1H5F1T5"/>
<feature type="domain" description="CoA-binding" evidence="1">
    <location>
        <begin position="16"/>
        <end position="112"/>
    </location>
</feature>
<dbReference type="InterPro" id="IPR003781">
    <property type="entry name" value="CoA-bd"/>
</dbReference>
<dbReference type="RefSeq" id="WP_072950863.1">
    <property type="nucleotide sequence ID" value="NZ_FNSV01000008.1"/>
</dbReference>
<organism evidence="2 3">
    <name type="scientific">Rhodococcus koreensis</name>
    <dbReference type="NCBI Taxonomy" id="99653"/>
    <lineage>
        <taxon>Bacteria</taxon>
        <taxon>Bacillati</taxon>
        <taxon>Actinomycetota</taxon>
        <taxon>Actinomycetes</taxon>
        <taxon>Mycobacteriales</taxon>
        <taxon>Nocardiaceae</taxon>
        <taxon>Rhodococcus</taxon>
    </lineage>
</organism>
<dbReference type="Pfam" id="PF19045">
    <property type="entry name" value="Ligase_CoA_2"/>
    <property type="match status" value="1"/>
</dbReference>
<evidence type="ECO:0000313" key="2">
    <source>
        <dbReference type="EMBL" id="SED97301.1"/>
    </source>
</evidence>
<dbReference type="Gene3D" id="3.40.50.720">
    <property type="entry name" value="NAD(P)-binding Rossmann-like Domain"/>
    <property type="match status" value="1"/>
</dbReference>
<dbReference type="SUPFAM" id="SSF51735">
    <property type="entry name" value="NAD(P)-binding Rossmann-fold domains"/>
    <property type="match status" value="1"/>
</dbReference>
<dbReference type="Proteomes" id="UP000183561">
    <property type="component" value="Unassembled WGS sequence"/>
</dbReference>
<dbReference type="InterPro" id="IPR016102">
    <property type="entry name" value="Succinyl-CoA_synth-like"/>
</dbReference>
<dbReference type="Pfam" id="PF13607">
    <property type="entry name" value="Succ_CoA_lig"/>
    <property type="match status" value="1"/>
</dbReference>
<dbReference type="PANTHER" id="PTHR42793:SF4">
    <property type="entry name" value="BLL6376 PROTEIN"/>
    <property type="match status" value="1"/>
</dbReference>
<dbReference type="EMBL" id="FNSV01000008">
    <property type="protein sequence ID" value="SED97301.1"/>
    <property type="molecule type" value="Genomic_DNA"/>
</dbReference>
<name>A0A1H5F1T5_9NOCA</name>
<proteinExistence type="predicted"/>
<sequence>MNVAHVTSQRPLCDLYFSPRRVVVVGASNDPRKLSGRVIDFLNRSAFTGEVIPINPNRGTVQALRAYPSVGAYPHGNIDLAVLAVPAADVPGALQECAAADIPAAIVFASGFAETERGTQLQEKVAALCHRTGIRVLGPNCLGVIGAKTGAALTFSSVLDTGLELHDGPIAVVAQSGAMATYLYSLLLDHGLGVGYLANTGNEVDVTAAELLSSLLERSDVSSGVMYLEALNAPRALQQLSQTSQRTTKPVIVLKSGRTEAGAAAAKVHTGSAGVSGTETAGRLHDLGFVQVSTLSEAVDATQVFAAGRTPDGNRLTAVSMSGGAGVLMTDDAHDAGLRVDELPSEWRAPITAEIPSYGSSRNPIDMTAEFIKDPTILSRVLHVVTDHPDTDMIAVLLGNAERDSTAIVDTIVTSYAATSKPMVVVWTGGSGAPRKALRRAGVPTFSDGAHAARALGHLFAFSRTRERVAVG</sequence>
<keyword evidence="3" id="KW-1185">Reference proteome</keyword>